<dbReference type="AlphaFoldDB" id="A0A8S9ZKG1"/>
<organism evidence="2 3">
    <name type="scientific">Meloidogyne graminicola</name>
    <dbReference type="NCBI Taxonomy" id="189291"/>
    <lineage>
        <taxon>Eukaryota</taxon>
        <taxon>Metazoa</taxon>
        <taxon>Ecdysozoa</taxon>
        <taxon>Nematoda</taxon>
        <taxon>Chromadorea</taxon>
        <taxon>Rhabditida</taxon>
        <taxon>Tylenchina</taxon>
        <taxon>Tylenchomorpha</taxon>
        <taxon>Tylenchoidea</taxon>
        <taxon>Meloidogynidae</taxon>
        <taxon>Meloidogyninae</taxon>
        <taxon>Meloidogyne</taxon>
    </lineage>
</organism>
<comment type="caution">
    <text evidence="2">The sequence shown here is derived from an EMBL/GenBank/DDBJ whole genome shotgun (WGS) entry which is preliminary data.</text>
</comment>
<evidence type="ECO:0000313" key="3">
    <source>
        <dbReference type="Proteomes" id="UP000605970"/>
    </source>
</evidence>
<proteinExistence type="predicted"/>
<accession>A0A8S9ZKG1</accession>
<feature type="chain" id="PRO_5035864202" evidence="1">
    <location>
        <begin position="27"/>
        <end position="132"/>
    </location>
</feature>
<dbReference type="Proteomes" id="UP000605970">
    <property type="component" value="Unassembled WGS sequence"/>
</dbReference>
<sequence length="132" mass="15191">MVKLFKSFNFVLIFILFAFIIKNVYCGNCSCRPQVIDEPSEVNSLGGLEFGEHVLNHVLEVSDDDESDEGAPNNNEVFLPSRMIFFFILLKTSLNKKNDPKTQIIENFVLNNTKFDLKSLLLRNNILKFEKL</sequence>
<dbReference type="EMBL" id="JABEBT010000067">
    <property type="protein sequence ID" value="KAF7633935.1"/>
    <property type="molecule type" value="Genomic_DNA"/>
</dbReference>
<evidence type="ECO:0000256" key="1">
    <source>
        <dbReference type="SAM" id="SignalP"/>
    </source>
</evidence>
<evidence type="ECO:0000313" key="2">
    <source>
        <dbReference type="EMBL" id="KAF7633935.1"/>
    </source>
</evidence>
<gene>
    <name evidence="2" type="ORF">Mgra_00006673</name>
</gene>
<name>A0A8S9ZKG1_9BILA</name>
<reference evidence="2" key="1">
    <citation type="journal article" date="2020" name="Ecol. Evol.">
        <title>Genome structure and content of the rice root-knot nematode (Meloidogyne graminicola).</title>
        <authorList>
            <person name="Phan N.T."/>
            <person name="Danchin E.G.J."/>
            <person name="Klopp C."/>
            <person name="Perfus-Barbeoch L."/>
            <person name="Kozlowski D.K."/>
            <person name="Koutsovoulos G.D."/>
            <person name="Lopez-Roques C."/>
            <person name="Bouchez O."/>
            <person name="Zahm M."/>
            <person name="Besnard G."/>
            <person name="Bellafiore S."/>
        </authorList>
    </citation>
    <scope>NUCLEOTIDE SEQUENCE</scope>
    <source>
        <strain evidence="2">VN-18</strain>
    </source>
</reference>
<keyword evidence="3" id="KW-1185">Reference proteome</keyword>
<protein>
    <submittedName>
        <fullName evidence="2">Uncharacterized protein</fullName>
    </submittedName>
</protein>
<feature type="signal peptide" evidence="1">
    <location>
        <begin position="1"/>
        <end position="26"/>
    </location>
</feature>
<keyword evidence="1" id="KW-0732">Signal</keyword>